<name>A0AAD9ARX6_9PEZI</name>
<evidence type="ECO:0000256" key="1">
    <source>
        <dbReference type="SAM" id="MobiDB-lite"/>
    </source>
</evidence>
<accession>A0AAD9ARX6</accession>
<dbReference type="Proteomes" id="UP001243330">
    <property type="component" value="Unassembled WGS sequence"/>
</dbReference>
<evidence type="ECO:0000313" key="3">
    <source>
        <dbReference type="Proteomes" id="UP001243330"/>
    </source>
</evidence>
<dbReference type="AlphaFoldDB" id="A0AAD9ARX6"/>
<gene>
    <name evidence="2" type="ORF">CCHR01_03957</name>
</gene>
<evidence type="ECO:0008006" key="4">
    <source>
        <dbReference type="Google" id="ProtNLM"/>
    </source>
</evidence>
<organism evidence="2 3">
    <name type="scientific">Colletotrichum chrysophilum</name>
    <dbReference type="NCBI Taxonomy" id="1836956"/>
    <lineage>
        <taxon>Eukaryota</taxon>
        <taxon>Fungi</taxon>
        <taxon>Dikarya</taxon>
        <taxon>Ascomycota</taxon>
        <taxon>Pezizomycotina</taxon>
        <taxon>Sordariomycetes</taxon>
        <taxon>Hypocreomycetidae</taxon>
        <taxon>Glomerellales</taxon>
        <taxon>Glomerellaceae</taxon>
        <taxon>Colletotrichum</taxon>
        <taxon>Colletotrichum gloeosporioides species complex</taxon>
    </lineage>
</organism>
<feature type="region of interest" description="Disordered" evidence="1">
    <location>
        <begin position="203"/>
        <end position="224"/>
    </location>
</feature>
<dbReference type="EMBL" id="JAQOWY010000055">
    <property type="protein sequence ID" value="KAK1853431.1"/>
    <property type="molecule type" value="Genomic_DNA"/>
</dbReference>
<reference evidence="2" key="1">
    <citation type="submission" date="2023-01" db="EMBL/GenBank/DDBJ databases">
        <title>Colletotrichum chrysophilum M932 genome sequence.</title>
        <authorList>
            <person name="Baroncelli R."/>
        </authorList>
    </citation>
    <scope>NUCLEOTIDE SEQUENCE</scope>
    <source>
        <strain evidence="2">M932</strain>
    </source>
</reference>
<evidence type="ECO:0000313" key="2">
    <source>
        <dbReference type="EMBL" id="KAK1853431.1"/>
    </source>
</evidence>
<comment type="caution">
    <text evidence="2">The sequence shown here is derived from an EMBL/GenBank/DDBJ whole genome shotgun (WGS) entry which is preliminary data.</text>
</comment>
<sequence length="344" mass="38336">MGDSNALSLTANIAGVIGLADVVFRNGKELYDLYSRCRNAPAAKAFLLAELLASTSTIAQARIYLDDHQNSTLTATDGHSFPDVKTILTLFGQEFDLLCNMINDSRATFRGGWFNQLTKNFRWAIEEQTIAQSCNRLHRLTNSMIAALSVSGRQNDLVVRKELHVTKIEVIKLTETTRNIQAAMNSMSITPFTCNRAELNHHVPPRLPGLGRGADRGRRRNPRHKNNMIMAIRKSENSPDGSNQAKVCGGLLDNVPSGSKKDITLNCCEAKDLSEHDNDEDQVTIPVSDNLTCSAVYLRYPKESIYVRKTWDEFQYPAPLDIMCSTHMLSNSFNCVGLRELAEI</sequence>
<proteinExistence type="predicted"/>
<protein>
    <recommendedName>
        <fullName evidence="4">Fungal N-terminal domain-containing protein</fullName>
    </recommendedName>
</protein>
<keyword evidence="3" id="KW-1185">Reference proteome</keyword>